<protein>
    <submittedName>
        <fullName evidence="1">Transposase</fullName>
    </submittedName>
</protein>
<gene>
    <name evidence="1" type="ORF">BN587_01904</name>
</gene>
<proteinExistence type="predicted"/>
<organism evidence="1">
    <name type="scientific">Phascolarctobacterium succinatutens CAG:287</name>
    <dbReference type="NCBI Taxonomy" id="1263101"/>
    <lineage>
        <taxon>Bacteria</taxon>
        <taxon>Bacillati</taxon>
        <taxon>Bacillota</taxon>
        <taxon>Negativicutes</taxon>
        <taxon>Acidaminococcales</taxon>
        <taxon>Acidaminococcaceae</taxon>
        <taxon>Phascolarctobacterium</taxon>
    </lineage>
</organism>
<dbReference type="AlphaFoldDB" id="R6WGK9"/>
<evidence type="ECO:0000313" key="1">
    <source>
        <dbReference type="EMBL" id="CDD10258.1"/>
    </source>
</evidence>
<comment type="caution">
    <text evidence="1">The sequence shown here is derived from an EMBL/GenBank/DDBJ whole genome shotgun (WGS) entry which is preliminary data.</text>
</comment>
<name>R6WGK9_9FIRM</name>
<dbReference type="EMBL" id="CBGL010000028">
    <property type="protein sequence ID" value="CDD10258.1"/>
    <property type="molecule type" value="Genomic_DNA"/>
</dbReference>
<dbReference type="HOGENOM" id="CLU_216082_0_0_9"/>
<dbReference type="Proteomes" id="UP000014937">
    <property type="component" value="Unassembled WGS sequence"/>
</dbReference>
<reference evidence="1" key="1">
    <citation type="submission" date="2012-11" db="EMBL/GenBank/DDBJ databases">
        <title>Dependencies among metagenomic species, viruses, plasmids and units of genetic variation.</title>
        <authorList>
            <person name="Nielsen H.B."/>
            <person name="Almeida M."/>
            <person name="Juncker A.S."/>
            <person name="Rasmussen S."/>
            <person name="Li J."/>
            <person name="Sunagawa S."/>
            <person name="Plichta D."/>
            <person name="Gautier L."/>
            <person name="Le Chatelier E."/>
            <person name="Peletier E."/>
            <person name="Bonde I."/>
            <person name="Nielsen T."/>
            <person name="Manichanh C."/>
            <person name="Arumugam M."/>
            <person name="Batto J."/>
            <person name="Santos M.B.Q.D."/>
            <person name="Blom N."/>
            <person name="Borruel N."/>
            <person name="Burgdorf K.S."/>
            <person name="Boumezbeur F."/>
            <person name="Casellas F."/>
            <person name="Dore J."/>
            <person name="Guarner F."/>
            <person name="Hansen T."/>
            <person name="Hildebrand F."/>
            <person name="Kaas R.S."/>
            <person name="Kennedy S."/>
            <person name="Kristiansen K."/>
            <person name="Kultima J.R."/>
            <person name="Leonard P."/>
            <person name="Levenez F."/>
            <person name="Lund O."/>
            <person name="Moumen B."/>
            <person name="Le Paslier D."/>
            <person name="Pons N."/>
            <person name="Pedersen O."/>
            <person name="Prifti E."/>
            <person name="Qin J."/>
            <person name="Raes J."/>
            <person name="Tap J."/>
            <person name="Tims S."/>
            <person name="Ussery D.W."/>
            <person name="Yamada T."/>
            <person name="MetaHit consortium"/>
            <person name="Renault P."/>
            <person name="Sicheritz-Ponten T."/>
            <person name="Bork P."/>
            <person name="Wang J."/>
            <person name="Brunak S."/>
            <person name="Ehrlich S.D."/>
        </authorList>
    </citation>
    <scope>NUCLEOTIDE SEQUENCE [LARGE SCALE GENOMIC DNA]</scope>
</reference>
<accession>R6WGK9</accession>
<sequence length="41" mass="4596">MSGNIIQLNEQFIHNELQTIVKNSVEETLNALLDAEADKLV</sequence>